<reference evidence="2 3" key="1">
    <citation type="submission" date="2013-03" db="EMBL/GenBank/DDBJ databases">
        <title>The Genome Sequence of Phialophora europaea CBS 101466.</title>
        <authorList>
            <consortium name="The Broad Institute Genomics Platform"/>
            <person name="Cuomo C."/>
            <person name="de Hoog S."/>
            <person name="Gorbushina A."/>
            <person name="Walker B."/>
            <person name="Young S.K."/>
            <person name="Zeng Q."/>
            <person name="Gargeya S."/>
            <person name="Fitzgerald M."/>
            <person name="Haas B."/>
            <person name="Abouelleil A."/>
            <person name="Allen A.W."/>
            <person name="Alvarado L."/>
            <person name="Arachchi H.M."/>
            <person name="Berlin A.M."/>
            <person name="Chapman S.B."/>
            <person name="Gainer-Dewar J."/>
            <person name="Goldberg J."/>
            <person name="Griggs A."/>
            <person name="Gujja S."/>
            <person name="Hansen M."/>
            <person name="Howarth C."/>
            <person name="Imamovic A."/>
            <person name="Ireland A."/>
            <person name="Larimer J."/>
            <person name="McCowan C."/>
            <person name="Murphy C."/>
            <person name="Pearson M."/>
            <person name="Poon T.W."/>
            <person name="Priest M."/>
            <person name="Roberts A."/>
            <person name="Saif S."/>
            <person name="Shea T."/>
            <person name="Sisk P."/>
            <person name="Sykes S."/>
            <person name="Wortman J."/>
            <person name="Nusbaum C."/>
            <person name="Birren B."/>
        </authorList>
    </citation>
    <scope>NUCLEOTIDE SEQUENCE [LARGE SCALE GENOMIC DNA]</scope>
    <source>
        <strain evidence="2 3">CBS 101466</strain>
    </source>
</reference>
<dbReference type="GeneID" id="19968958"/>
<feature type="region of interest" description="Disordered" evidence="1">
    <location>
        <begin position="20"/>
        <end position="59"/>
    </location>
</feature>
<evidence type="ECO:0000313" key="3">
    <source>
        <dbReference type="Proteomes" id="UP000030752"/>
    </source>
</evidence>
<dbReference type="Proteomes" id="UP000030752">
    <property type="component" value="Unassembled WGS sequence"/>
</dbReference>
<gene>
    <name evidence="2" type="ORF">HMPREF1541_01619</name>
</gene>
<protein>
    <submittedName>
        <fullName evidence="2">Uncharacterized protein</fullName>
    </submittedName>
</protein>
<sequence>MVDRAVQTIAAVPANRNSVLRQPSGLAVPDMEEPESPERETDNDTEMELDDGSSYSDGTVEDEMYHDLFEEFHSALL</sequence>
<evidence type="ECO:0000256" key="1">
    <source>
        <dbReference type="SAM" id="MobiDB-lite"/>
    </source>
</evidence>
<proteinExistence type="predicted"/>
<organism evidence="2 3">
    <name type="scientific">Cyphellophora europaea (strain CBS 101466)</name>
    <name type="common">Phialophora europaea</name>
    <dbReference type="NCBI Taxonomy" id="1220924"/>
    <lineage>
        <taxon>Eukaryota</taxon>
        <taxon>Fungi</taxon>
        <taxon>Dikarya</taxon>
        <taxon>Ascomycota</taxon>
        <taxon>Pezizomycotina</taxon>
        <taxon>Eurotiomycetes</taxon>
        <taxon>Chaetothyriomycetidae</taxon>
        <taxon>Chaetothyriales</taxon>
        <taxon>Cyphellophoraceae</taxon>
        <taxon>Cyphellophora</taxon>
    </lineage>
</organism>
<dbReference type="AlphaFoldDB" id="W2S355"/>
<accession>W2S355</accession>
<keyword evidence="3" id="KW-1185">Reference proteome</keyword>
<evidence type="ECO:0000313" key="2">
    <source>
        <dbReference type="EMBL" id="ETN42463.1"/>
    </source>
</evidence>
<dbReference type="EMBL" id="KB822718">
    <property type="protein sequence ID" value="ETN42463.1"/>
    <property type="molecule type" value="Genomic_DNA"/>
</dbReference>
<dbReference type="RefSeq" id="XP_008714199.1">
    <property type="nucleotide sequence ID" value="XM_008715977.1"/>
</dbReference>
<dbReference type="InParanoid" id="W2S355"/>
<dbReference type="HOGENOM" id="CLU_2638008_0_0_1"/>
<name>W2S355_CYPE1</name>
<dbReference type="VEuPathDB" id="FungiDB:HMPREF1541_01619"/>